<sequence>MLVGGMGPTVEDRVLAYGDGWFPNHLPDDSVLPRWTALRERAERPLTLSVLSAPADPRVLEQYAEAGATRVLRWLPSYPGGGPIERALDEWAQAIADLHGE</sequence>
<dbReference type="EMBL" id="BSUZ01000001">
    <property type="protein sequence ID" value="GMA88375.1"/>
    <property type="molecule type" value="Genomic_DNA"/>
</dbReference>
<organism evidence="1 2">
    <name type="scientific">Angustibacter aerolatus</name>
    <dbReference type="NCBI Taxonomy" id="1162965"/>
    <lineage>
        <taxon>Bacteria</taxon>
        <taxon>Bacillati</taxon>
        <taxon>Actinomycetota</taxon>
        <taxon>Actinomycetes</taxon>
        <taxon>Kineosporiales</taxon>
        <taxon>Kineosporiaceae</taxon>
    </lineage>
</organism>
<dbReference type="SUPFAM" id="SSF51679">
    <property type="entry name" value="Bacterial luciferase-like"/>
    <property type="match status" value="1"/>
</dbReference>
<dbReference type="Gene3D" id="3.20.20.30">
    <property type="entry name" value="Luciferase-like domain"/>
    <property type="match status" value="1"/>
</dbReference>
<protein>
    <recommendedName>
        <fullName evidence="3">Luciferase-like domain-containing protein</fullName>
    </recommendedName>
</protein>
<name>A0ABQ6JNP6_9ACTN</name>
<reference evidence="2" key="1">
    <citation type="journal article" date="2019" name="Int. J. Syst. Evol. Microbiol.">
        <title>The Global Catalogue of Microorganisms (GCM) 10K type strain sequencing project: providing services to taxonomists for standard genome sequencing and annotation.</title>
        <authorList>
            <consortium name="The Broad Institute Genomics Platform"/>
            <consortium name="The Broad Institute Genome Sequencing Center for Infectious Disease"/>
            <person name="Wu L."/>
            <person name="Ma J."/>
        </authorList>
    </citation>
    <scope>NUCLEOTIDE SEQUENCE [LARGE SCALE GENOMIC DNA]</scope>
    <source>
        <strain evidence="2">NBRC 108730</strain>
    </source>
</reference>
<proteinExistence type="predicted"/>
<dbReference type="Proteomes" id="UP001157017">
    <property type="component" value="Unassembled WGS sequence"/>
</dbReference>
<evidence type="ECO:0000313" key="1">
    <source>
        <dbReference type="EMBL" id="GMA88375.1"/>
    </source>
</evidence>
<evidence type="ECO:0000313" key="2">
    <source>
        <dbReference type="Proteomes" id="UP001157017"/>
    </source>
</evidence>
<comment type="caution">
    <text evidence="1">The sequence shown here is derived from an EMBL/GenBank/DDBJ whole genome shotgun (WGS) entry which is preliminary data.</text>
</comment>
<dbReference type="InterPro" id="IPR036661">
    <property type="entry name" value="Luciferase-like_sf"/>
</dbReference>
<accession>A0ABQ6JNP6</accession>
<gene>
    <name evidence="1" type="ORF">GCM10025868_36250</name>
</gene>
<keyword evidence="2" id="KW-1185">Reference proteome</keyword>
<evidence type="ECO:0008006" key="3">
    <source>
        <dbReference type="Google" id="ProtNLM"/>
    </source>
</evidence>